<evidence type="ECO:0000256" key="1">
    <source>
        <dbReference type="SAM" id="SignalP"/>
    </source>
</evidence>
<feature type="chain" id="PRO_5046880405" description="Secreted protein" evidence="1">
    <location>
        <begin position="26"/>
        <end position="141"/>
    </location>
</feature>
<accession>A0ABY7DVH7</accession>
<keyword evidence="3" id="KW-1185">Reference proteome</keyword>
<proteinExistence type="predicted"/>
<feature type="signal peptide" evidence="1">
    <location>
        <begin position="1"/>
        <end position="25"/>
    </location>
</feature>
<evidence type="ECO:0000313" key="3">
    <source>
        <dbReference type="Proteomes" id="UP001164746"/>
    </source>
</evidence>
<evidence type="ECO:0008006" key="4">
    <source>
        <dbReference type="Google" id="ProtNLM"/>
    </source>
</evidence>
<dbReference type="EMBL" id="CP111014">
    <property type="protein sequence ID" value="WAR00899.1"/>
    <property type="molecule type" value="Genomic_DNA"/>
</dbReference>
<sequence length="141" mass="15181">MHETVGTLGAHTLVTFWFSGTFVLDTFVCEFPPTGNLFGESGDLIAECTDLETFSLYACCCCCCCCGLADKVGLFPVLRRVTLARLCSSWEGLSSRGEAGPLNNLVDIREDGRNEPGVCGAAEACGPPFAVRYTSSQWQHP</sequence>
<evidence type="ECO:0000313" key="2">
    <source>
        <dbReference type="EMBL" id="WAR00899.1"/>
    </source>
</evidence>
<keyword evidence="1" id="KW-0732">Signal</keyword>
<reference evidence="2" key="1">
    <citation type="submission" date="2022-11" db="EMBL/GenBank/DDBJ databases">
        <title>Centuries of genome instability and evolution in soft-shell clam transmissible cancer (bioRxiv).</title>
        <authorList>
            <person name="Hart S.F.M."/>
            <person name="Yonemitsu M.A."/>
            <person name="Giersch R.M."/>
            <person name="Beal B.F."/>
            <person name="Arriagada G."/>
            <person name="Davis B.W."/>
            <person name="Ostrander E.A."/>
            <person name="Goff S.P."/>
            <person name="Metzger M.J."/>
        </authorList>
    </citation>
    <scope>NUCLEOTIDE SEQUENCE</scope>
    <source>
        <strain evidence="2">MELC-2E11</strain>
        <tissue evidence="2">Siphon/mantle</tissue>
    </source>
</reference>
<protein>
    <recommendedName>
        <fullName evidence="4">Secreted protein</fullName>
    </recommendedName>
</protein>
<dbReference type="Proteomes" id="UP001164746">
    <property type="component" value="Chromosome 3"/>
</dbReference>
<gene>
    <name evidence="2" type="ORF">MAR_025271</name>
</gene>
<name>A0ABY7DVH7_MYAAR</name>
<organism evidence="2 3">
    <name type="scientific">Mya arenaria</name>
    <name type="common">Soft-shell clam</name>
    <dbReference type="NCBI Taxonomy" id="6604"/>
    <lineage>
        <taxon>Eukaryota</taxon>
        <taxon>Metazoa</taxon>
        <taxon>Spiralia</taxon>
        <taxon>Lophotrochozoa</taxon>
        <taxon>Mollusca</taxon>
        <taxon>Bivalvia</taxon>
        <taxon>Autobranchia</taxon>
        <taxon>Heteroconchia</taxon>
        <taxon>Euheterodonta</taxon>
        <taxon>Imparidentia</taxon>
        <taxon>Neoheterodontei</taxon>
        <taxon>Myida</taxon>
        <taxon>Myoidea</taxon>
        <taxon>Myidae</taxon>
        <taxon>Mya</taxon>
    </lineage>
</organism>